<evidence type="ECO:0000256" key="2">
    <source>
        <dbReference type="ARBA" id="ARBA00022692"/>
    </source>
</evidence>
<keyword evidence="2 5" id="KW-0812">Transmembrane</keyword>
<dbReference type="RefSeq" id="WP_011758534.1">
    <property type="nucleotide sequence ID" value="NC_008700.1"/>
</dbReference>
<dbReference type="PANTHER" id="PTHR33507:SF3">
    <property type="entry name" value="INNER MEMBRANE PROTEIN YBBJ"/>
    <property type="match status" value="1"/>
</dbReference>
<accession>A1S2L8</accession>
<dbReference type="STRING" id="326297.Sama_0414"/>
<dbReference type="GO" id="GO:0005886">
    <property type="term" value="C:plasma membrane"/>
    <property type="evidence" value="ECO:0007669"/>
    <property type="project" value="TreeGrafter"/>
</dbReference>
<comment type="subcellular location">
    <subcellularLocation>
        <location evidence="1">Membrane</location>
        <topology evidence="1">Multi-pass membrane protein</topology>
    </subcellularLocation>
</comment>
<sequence length="155" mass="16328">MEFSNPVLIWAGIGVVLMLAEVIVPGGIVILLGAACLVVSGALGLGLVDGFIQSMTLWFIASMVLLLGFRHITQRLVGGDSHVDNTDEALDIYNQTALVKADIGPGEKAGRVEFQGADWPALGDGTLIPSGTQVRVICRENISLIVEALPAQHIV</sequence>
<dbReference type="EMBL" id="CP000507">
    <property type="protein sequence ID" value="ABL98624.1"/>
    <property type="molecule type" value="Genomic_DNA"/>
</dbReference>
<keyword evidence="8" id="KW-1185">Reference proteome</keyword>
<evidence type="ECO:0000313" key="7">
    <source>
        <dbReference type="EMBL" id="ABL98624.1"/>
    </source>
</evidence>
<evidence type="ECO:0000256" key="4">
    <source>
        <dbReference type="ARBA" id="ARBA00023136"/>
    </source>
</evidence>
<keyword evidence="3 5" id="KW-1133">Transmembrane helix</keyword>
<feature type="transmembrane region" description="Helical" evidence="5">
    <location>
        <begin position="52"/>
        <end position="69"/>
    </location>
</feature>
<evidence type="ECO:0000313" key="8">
    <source>
        <dbReference type="Proteomes" id="UP000009175"/>
    </source>
</evidence>
<dbReference type="KEGG" id="saz:Sama_0414"/>
<dbReference type="InterPro" id="IPR012340">
    <property type="entry name" value="NA-bd_OB-fold"/>
</dbReference>
<evidence type="ECO:0000256" key="1">
    <source>
        <dbReference type="ARBA" id="ARBA00004141"/>
    </source>
</evidence>
<feature type="domain" description="NfeD-like C-terminal" evidence="6">
    <location>
        <begin position="95"/>
        <end position="147"/>
    </location>
</feature>
<dbReference type="HOGENOM" id="CLU_116732_1_1_6"/>
<dbReference type="InterPro" id="IPR002810">
    <property type="entry name" value="NfeD-like_C"/>
</dbReference>
<dbReference type="AlphaFoldDB" id="A1S2L8"/>
<organism evidence="7 8">
    <name type="scientific">Shewanella amazonensis (strain ATCC BAA-1098 / SB2B)</name>
    <dbReference type="NCBI Taxonomy" id="326297"/>
    <lineage>
        <taxon>Bacteria</taxon>
        <taxon>Pseudomonadati</taxon>
        <taxon>Pseudomonadota</taxon>
        <taxon>Gammaproteobacteria</taxon>
        <taxon>Alteromonadales</taxon>
        <taxon>Shewanellaceae</taxon>
        <taxon>Shewanella</taxon>
    </lineage>
</organism>
<feature type="transmembrane region" description="Helical" evidence="5">
    <location>
        <begin position="7"/>
        <end position="40"/>
    </location>
</feature>
<protein>
    <recommendedName>
        <fullName evidence="6">NfeD-like C-terminal domain-containing protein</fullName>
    </recommendedName>
</protein>
<proteinExistence type="predicted"/>
<evidence type="ECO:0000256" key="5">
    <source>
        <dbReference type="SAM" id="Phobius"/>
    </source>
</evidence>
<name>A1S2L8_SHEAM</name>
<dbReference type="InterPro" id="IPR052165">
    <property type="entry name" value="Membrane_assoc_protease"/>
</dbReference>
<dbReference type="Proteomes" id="UP000009175">
    <property type="component" value="Chromosome"/>
</dbReference>
<gene>
    <name evidence="7" type="ordered locus">Sama_0414</name>
</gene>
<dbReference type="Pfam" id="PF01957">
    <property type="entry name" value="NfeD"/>
    <property type="match status" value="1"/>
</dbReference>
<keyword evidence="4 5" id="KW-0472">Membrane</keyword>
<reference evidence="7 8" key="1">
    <citation type="submission" date="2006-12" db="EMBL/GenBank/DDBJ databases">
        <title>Complete sequence of Shewanella amazonensis SB2B.</title>
        <authorList>
            <consortium name="US DOE Joint Genome Institute"/>
            <person name="Copeland A."/>
            <person name="Lucas S."/>
            <person name="Lapidus A."/>
            <person name="Barry K."/>
            <person name="Detter J.C."/>
            <person name="Glavina del Rio T."/>
            <person name="Hammon N."/>
            <person name="Israni S."/>
            <person name="Dalin E."/>
            <person name="Tice H."/>
            <person name="Pitluck S."/>
            <person name="Munk A.C."/>
            <person name="Brettin T."/>
            <person name="Bruce D."/>
            <person name="Han C."/>
            <person name="Tapia R."/>
            <person name="Gilna P."/>
            <person name="Schmutz J."/>
            <person name="Larimer F."/>
            <person name="Land M."/>
            <person name="Hauser L."/>
            <person name="Kyrpides N."/>
            <person name="Mikhailova N."/>
            <person name="Fredrickson J."/>
            <person name="Richardson P."/>
        </authorList>
    </citation>
    <scope>NUCLEOTIDE SEQUENCE [LARGE SCALE GENOMIC DNA]</scope>
    <source>
        <strain evidence="8">ATCC BAA-1098 / SB2B</strain>
    </source>
</reference>
<dbReference type="Gene3D" id="2.40.50.140">
    <property type="entry name" value="Nucleic acid-binding proteins"/>
    <property type="match status" value="1"/>
</dbReference>
<evidence type="ECO:0000259" key="6">
    <source>
        <dbReference type="Pfam" id="PF01957"/>
    </source>
</evidence>
<evidence type="ECO:0000256" key="3">
    <source>
        <dbReference type="ARBA" id="ARBA00022989"/>
    </source>
</evidence>
<dbReference type="eggNOG" id="COG1585">
    <property type="taxonomic scope" value="Bacteria"/>
</dbReference>
<dbReference type="PANTHER" id="PTHR33507">
    <property type="entry name" value="INNER MEMBRANE PROTEIN YBBJ"/>
    <property type="match status" value="1"/>
</dbReference>
<dbReference type="OrthoDB" id="338089at2"/>